<gene>
    <name evidence="1" type="ORF">NPIL_284461</name>
</gene>
<reference evidence="1" key="1">
    <citation type="submission" date="2020-08" db="EMBL/GenBank/DDBJ databases">
        <title>Multicomponent nature underlies the extraordinary mechanical properties of spider dragline silk.</title>
        <authorList>
            <person name="Kono N."/>
            <person name="Nakamura H."/>
            <person name="Mori M."/>
            <person name="Yoshida Y."/>
            <person name="Ohtoshi R."/>
            <person name="Malay A.D."/>
            <person name="Moran D.A.P."/>
            <person name="Tomita M."/>
            <person name="Numata K."/>
            <person name="Arakawa K."/>
        </authorList>
    </citation>
    <scope>NUCLEOTIDE SEQUENCE</scope>
</reference>
<dbReference type="EMBL" id="BMAW01054386">
    <property type="protein sequence ID" value="GFS96124.1"/>
    <property type="molecule type" value="Genomic_DNA"/>
</dbReference>
<protein>
    <submittedName>
        <fullName evidence="1">Uncharacterized protein</fullName>
    </submittedName>
</protein>
<organism evidence="1 2">
    <name type="scientific">Nephila pilipes</name>
    <name type="common">Giant wood spider</name>
    <name type="synonym">Nephila maculata</name>
    <dbReference type="NCBI Taxonomy" id="299642"/>
    <lineage>
        <taxon>Eukaryota</taxon>
        <taxon>Metazoa</taxon>
        <taxon>Ecdysozoa</taxon>
        <taxon>Arthropoda</taxon>
        <taxon>Chelicerata</taxon>
        <taxon>Arachnida</taxon>
        <taxon>Araneae</taxon>
        <taxon>Araneomorphae</taxon>
        <taxon>Entelegynae</taxon>
        <taxon>Araneoidea</taxon>
        <taxon>Nephilidae</taxon>
        <taxon>Nephila</taxon>
    </lineage>
</organism>
<evidence type="ECO:0000313" key="1">
    <source>
        <dbReference type="EMBL" id="GFS96124.1"/>
    </source>
</evidence>
<comment type="caution">
    <text evidence="1">The sequence shown here is derived from an EMBL/GenBank/DDBJ whole genome shotgun (WGS) entry which is preliminary data.</text>
</comment>
<feature type="non-terminal residue" evidence="1">
    <location>
        <position position="52"/>
    </location>
</feature>
<evidence type="ECO:0000313" key="2">
    <source>
        <dbReference type="Proteomes" id="UP000887013"/>
    </source>
</evidence>
<dbReference type="Proteomes" id="UP000887013">
    <property type="component" value="Unassembled WGS sequence"/>
</dbReference>
<keyword evidence="2" id="KW-1185">Reference proteome</keyword>
<dbReference type="AlphaFoldDB" id="A0A8X6N5S4"/>
<accession>A0A8X6N5S4</accession>
<name>A0A8X6N5S4_NEPPI</name>
<sequence length="52" mass="5858">MSPSTNDPLLYNVYAQNAPSPLFTRSIRRKGEDSQERISGACVAEIDFQLRN</sequence>
<proteinExistence type="predicted"/>